<dbReference type="PANTHER" id="PTHR45964:SF5">
    <property type="entry name" value="WSCD FAMILY MEMBER CG9164"/>
    <property type="match status" value="1"/>
</dbReference>
<comment type="caution">
    <text evidence="4">The sequence shown here is derived from an EMBL/GenBank/DDBJ whole genome shotgun (WGS) entry which is preliminary data.</text>
</comment>
<feature type="domain" description="WSC" evidence="3">
    <location>
        <begin position="312"/>
        <end position="420"/>
    </location>
</feature>
<gene>
    <name evidence="4" type="ORF">HYFRA_00002553</name>
</gene>
<keyword evidence="1" id="KW-0677">Repeat</keyword>
<dbReference type="OrthoDB" id="5985073at2759"/>
<evidence type="ECO:0000259" key="3">
    <source>
        <dbReference type="PROSITE" id="PS51212"/>
    </source>
</evidence>
<dbReference type="InterPro" id="IPR002889">
    <property type="entry name" value="WSC_carb-bd"/>
</dbReference>
<accession>A0A9N9PZG3</accession>
<reference evidence="4" key="1">
    <citation type="submission" date="2021-07" db="EMBL/GenBank/DDBJ databases">
        <authorList>
            <person name="Durling M."/>
        </authorList>
    </citation>
    <scope>NUCLEOTIDE SEQUENCE</scope>
</reference>
<dbReference type="InterPro" id="IPR051589">
    <property type="entry name" value="Sialate-O-sulfotransferase"/>
</dbReference>
<feature type="domain" description="WSC" evidence="3">
    <location>
        <begin position="156"/>
        <end position="247"/>
    </location>
</feature>
<proteinExistence type="predicted"/>
<dbReference type="PROSITE" id="PS51212">
    <property type="entry name" value="WSC"/>
    <property type="match status" value="2"/>
</dbReference>
<evidence type="ECO:0000256" key="2">
    <source>
        <dbReference type="SAM" id="MobiDB-lite"/>
    </source>
</evidence>
<dbReference type="AlphaFoldDB" id="A0A9N9PZG3"/>
<evidence type="ECO:0000256" key="1">
    <source>
        <dbReference type="ARBA" id="ARBA00022737"/>
    </source>
</evidence>
<name>A0A9N9PZG3_9HELO</name>
<feature type="region of interest" description="Disordered" evidence="2">
    <location>
        <begin position="1"/>
        <end position="36"/>
    </location>
</feature>
<dbReference type="PANTHER" id="PTHR45964">
    <property type="entry name" value="WSCD FAMILY MEMBER CG9164"/>
    <property type="match status" value="1"/>
</dbReference>
<dbReference type="EMBL" id="CAJVRL010000103">
    <property type="protein sequence ID" value="CAG8961013.1"/>
    <property type="molecule type" value="Genomic_DNA"/>
</dbReference>
<evidence type="ECO:0000313" key="4">
    <source>
        <dbReference type="EMBL" id="CAG8961013.1"/>
    </source>
</evidence>
<dbReference type="SMART" id="SM00321">
    <property type="entry name" value="WSC"/>
    <property type="match status" value="2"/>
</dbReference>
<keyword evidence="5" id="KW-1185">Reference proteome</keyword>
<feature type="compositionally biased region" description="Polar residues" evidence="2">
    <location>
        <begin position="17"/>
        <end position="30"/>
    </location>
</feature>
<evidence type="ECO:0000313" key="5">
    <source>
        <dbReference type="Proteomes" id="UP000696280"/>
    </source>
</evidence>
<sequence length="442" mass="45118">MSTSSSNSDTTSLISAPASQTVDSTLTSPESATTTSISVSISQIEATSISEPVTFSSISVSASETAGSTSTASNPITAASSSFFSVPQTIESSSTFESSVASSSPISTALPSSGSGSTSNSQQLTTLSSISGTSTLIPSSVTSVTVAPSSVPSIGTFKFAGCYTEATKGRALSEKSQSNEHMTIEICASFCQGYAMFGLEYGKECYCGNKLNAGSISAPESSCSLACKANTLQYCGGFSRLSLYSNVNGGPELSSSNAISSTIGQIRTSTTTIPVILRPTSTTTFNSLTTLNTLSTSTTSHSKPTTTPLTQGFTPLGCFSDPAGGPFTGHNMPKLFSNDSMTPSLCISSALARLSATPATTYAYVALEYGRECYAHTAAPSPQPTNLMGSKACTFPCKGNLDGEKEKCGAGNMYNLWVATSVGEVAWTKTGGVSTTGTSTGI</sequence>
<organism evidence="4 5">
    <name type="scientific">Hymenoscyphus fraxineus</name>
    <dbReference type="NCBI Taxonomy" id="746836"/>
    <lineage>
        <taxon>Eukaryota</taxon>
        <taxon>Fungi</taxon>
        <taxon>Dikarya</taxon>
        <taxon>Ascomycota</taxon>
        <taxon>Pezizomycotina</taxon>
        <taxon>Leotiomycetes</taxon>
        <taxon>Helotiales</taxon>
        <taxon>Helotiaceae</taxon>
        <taxon>Hymenoscyphus</taxon>
    </lineage>
</organism>
<dbReference type="Pfam" id="PF01822">
    <property type="entry name" value="WSC"/>
    <property type="match status" value="2"/>
</dbReference>
<feature type="compositionally biased region" description="Low complexity" evidence="2">
    <location>
        <begin position="1"/>
        <end position="15"/>
    </location>
</feature>
<dbReference type="Proteomes" id="UP000696280">
    <property type="component" value="Unassembled WGS sequence"/>
</dbReference>
<protein>
    <recommendedName>
        <fullName evidence="3">WSC domain-containing protein</fullName>
    </recommendedName>
</protein>